<dbReference type="AlphaFoldDB" id="A0A0B7B1V4"/>
<evidence type="ECO:0000313" key="1">
    <source>
        <dbReference type="EMBL" id="CEK86296.1"/>
    </source>
</evidence>
<reference evidence="1" key="1">
    <citation type="submission" date="2014-12" db="EMBL/GenBank/DDBJ databases">
        <title>Insight into the proteome of Arion vulgaris.</title>
        <authorList>
            <person name="Aradska J."/>
            <person name="Bulat T."/>
            <person name="Smidak R."/>
            <person name="Sarate P."/>
            <person name="Gangsoo J."/>
            <person name="Sialana F."/>
            <person name="Bilban M."/>
            <person name="Lubec G."/>
        </authorList>
    </citation>
    <scope>NUCLEOTIDE SEQUENCE</scope>
    <source>
        <tissue evidence="1">Skin</tissue>
    </source>
</reference>
<protein>
    <submittedName>
        <fullName evidence="1">Uncharacterized protein</fullName>
    </submittedName>
</protein>
<sequence>MSTYLPSMLNLVLLHGLLEKLRVSLWHRGKVFASRLKVLSSSTVWCNLDIFSEIPV</sequence>
<dbReference type="EMBL" id="HACG01039431">
    <property type="protein sequence ID" value="CEK86296.1"/>
    <property type="molecule type" value="Transcribed_RNA"/>
</dbReference>
<accession>A0A0B7B1V4</accession>
<gene>
    <name evidence="1" type="primary">ORF153061</name>
</gene>
<organism evidence="1">
    <name type="scientific">Arion vulgaris</name>
    <dbReference type="NCBI Taxonomy" id="1028688"/>
    <lineage>
        <taxon>Eukaryota</taxon>
        <taxon>Metazoa</taxon>
        <taxon>Spiralia</taxon>
        <taxon>Lophotrochozoa</taxon>
        <taxon>Mollusca</taxon>
        <taxon>Gastropoda</taxon>
        <taxon>Heterobranchia</taxon>
        <taxon>Euthyneura</taxon>
        <taxon>Panpulmonata</taxon>
        <taxon>Eupulmonata</taxon>
        <taxon>Stylommatophora</taxon>
        <taxon>Helicina</taxon>
        <taxon>Arionoidea</taxon>
        <taxon>Arionidae</taxon>
        <taxon>Arion</taxon>
    </lineage>
</organism>
<proteinExistence type="predicted"/>
<name>A0A0B7B1V4_9EUPU</name>